<evidence type="ECO:0000259" key="3">
    <source>
        <dbReference type="Pfam" id="PF04536"/>
    </source>
</evidence>
<keyword evidence="2" id="KW-0732">Signal</keyword>
<dbReference type="Proteomes" id="UP000002534">
    <property type="component" value="Chromosome"/>
</dbReference>
<dbReference type="InterPro" id="IPR007621">
    <property type="entry name" value="TPM_dom"/>
</dbReference>
<organism evidence="4 5">
    <name type="scientific">Syntrophotalea carbinolica (strain DSM 2380 / NBRC 103641 / GraBd1)</name>
    <name type="common">Pelobacter carbinolicus</name>
    <dbReference type="NCBI Taxonomy" id="338963"/>
    <lineage>
        <taxon>Bacteria</taxon>
        <taxon>Pseudomonadati</taxon>
        <taxon>Thermodesulfobacteriota</taxon>
        <taxon>Desulfuromonadia</taxon>
        <taxon>Desulfuromonadales</taxon>
        <taxon>Syntrophotaleaceae</taxon>
        <taxon>Syntrophotalea</taxon>
    </lineage>
</organism>
<feature type="chain" id="PRO_5004223528" description="TPM domain-containing protein" evidence="2">
    <location>
        <begin position="22"/>
        <end position="235"/>
    </location>
</feature>
<dbReference type="AlphaFoldDB" id="Q3A291"/>
<dbReference type="HOGENOM" id="CLU_035211_2_3_7"/>
<sequence>MGKRIFLLLGLLLATAMPLQALEVPPPSGYVNDRAGLLSSTTKRQLDQSLRDFERSDSTQLVVLTIPSLEGEVLEDYSLRVAESWGIGQRGKDNGALLLIARDDRKIRIEVGYGLEDRLTDLLTGRIIDQEITPRFRKGDYDAGIVAGMNAMAQAVRGAYQGKPAKKRRPSGFWTLLLFLGPWLLLAGPRRRSHRRSGIWYGGGGFGGGGGFSGGGGGFSGGGGGFGGGGSSGSW</sequence>
<feature type="signal peptide" evidence="2">
    <location>
        <begin position="1"/>
        <end position="21"/>
    </location>
</feature>
<name>Q3A291_SYNC1</name>
<reference evidence="4 5" key="2">
    <citation type="journal article" date="2012" name="BMC Genomics">
        <title>The genome of Pelobacter carbinolicus reveals surprising metabolic capabilities and physiological features.</title>
        <authorList>
            <person name="Aklujkar M."/>
            <person name="Haveman S.A."/>
            <person name="Didonato R.Jr."/>
            <person name="Chertkov O."/>
            <person name="Han C.S."/>
            <person name="Land M.L."/>
            <person name="Brown P."/>
            <person name="Lovley D.R."/>
        </authorList>
    </citation>
    <scope>NUCLEOTIDE SEQUENCE [LARGE SCALE GENOMIC DNA]</scope>
    <source>
        <strain evidence="5">DSM 2380 / NBRC 103641 / GraBd1</strain>
    </source>
</reference>
<dbReference type="OrthoDB" id="9810918at2"/>
<evidence type="ECO:0000256" key="1">
    <source>
        <dbReference type="SAM" id="Phobius"/>
    </source>
</evidence>
<dbReference type="RefSeq" id="WP_011342034.1">
    <property type="nucleotide sequence ID" value="NC_007498.2"/>
</dbReference>
<keyword evidence="1" id="KW-0472">Membrane</keyword>
<keyword evidence="1" id="KW-1133">Transmembrane helix</keyword>
<feature type="transmembrane region" description="Helical" evidence="1">
    <location>
        <begin position="171"/>
        <end position="188"/>
    </location>
</feature>
<dbReference type="PANTHER" id="PTHR30373:SF2">
    <property type="entry name" value="UPF0603 PROTEIN YGCG"/>
    <property type="match status" value="1"/>
</dbReference>
<dbReference type="eggNOG" id="COG1512">
    <property type="taxonomic scope" value="Bacteria"/>
</dbReference>
<dbReference type="STRING" id="338963.Pcar_2277"/>
<dbReference type="EMBL" id="CP000142">
    <property type="protein sequence ID" value="ABA89516.1"/>
    <property type="molecule type" value="Genomic_DNA"/>
</dbReference>
<evidence type="ECO:0000313" key="5">
    <source>
        <dbReference type="Proteomes" id="UP000002534"/>
    </source>
</evidence>
<proteinExistence type="predicted"/>
<evidence type="ECO:0000256" key="2">
    <source>
        <dbReference type="SAM" id="SignalP"/>
    </source>
</evidence>
<accession>Q3A291</accession>
<gene>
    <name evidence="4" type="ordered locus">Pcar_2277</name>
</gene>
<feature type="domain" description="TPM" evidence="3">
    <location>
        <begin position="31"/>
        <end position="154"/>
    </location>
</feature>
<evidence type="ECO:0000313" key="4">
    <source>
        <dbReference type="EMBL" id="ABA89516.1"/>
    </source>
</evidence>
<dbReference type="PANTHER" id="PTHR30373">
    <property type="entry name" value="UPF0603 PROTEIN YGCG"/>
    <property type="match status" value="1"/>
</dbReference>
<protein>
    <recommendedName>
        <fullName evidence="3">TPM domain-containing protein</fullName>
    </recommendedName>
</protein>
<keyword evidence="5" id="KW-1185">Reference proteome</keyword>
<reference evidence="5" key="1">
    <citation type="submission" date="2005-10" db="EMBL/GenBank/DDBJ databases">
        <title>Complete sequence of Pelobacter carbinolicus DSM 2380.</title>
        <authorList>
            <person name="Copeland A."/>
            <person name="Lucas S."/>
            <person name="Lapidus A."/>
            <person name="Barry K."/>
            <person name="Detter J.C."/>
            <person name="Glavina T."/>
            <person name="Hammon N."/>
            <person name="Israni S."/>
            <person name="Pitluck S."/>
            <person name="Chertkov O."/>
            <person name="Schmutz J."/>
            <person name="Larimer F."/>
            <person name="Land M."/>
            <person name="Kyrpides N."/>
            <person name="Ivanova N."/>
            <person name="Richardson P."/>
        </authorList>
    </citation>
    <scope>NUCLEOTIDE SEQUENCE [LARGE SCALE GENOMIC DNA]</scope>
    <source>
        <strain evidence="5">DSM 2380 / NBRC 103641 / GraBd1</strain>
    </source>
</reference>
<dbReference type="KEGG" id="pca:Pcar_2277"/>
<keyword evidence="1" id="KW-0812">Transmembrane</keyword>
<dbReference type="Gene3D" id="3.10.310.50">
    <property type="match status" value="1"/>
</dbReference>
<dbReference type="Pfam" id="PF04536">
    <property type="entry name" value="TPM_phosphatase"/>
    <property type="match status" value="1"/>
</dbReference>